<accession>A0A0V0I8I1</accession>
<protein>
    <submittedName>
        <fullName evidence="1">Putative ovule protein</fullName>
    </submittedName>
</protein>
<sequence length="76" mass="8369">MGFAGKRKSKKGFLAALLVGWKLEKRWFSLFQLLFGSLFQAAGGLLGCLCRFLDVCWPSRSSGGFECYASSELVVP</sequence>
<proteinExistence type="predicted"/>
<dbReference type="EMBL" id="GEDG01009961">
    <property type="protein sequence ID" value="JAP28599.1"/>
    <property type="molecule type" value="Transcribed_RNA"/>
</dbReference>
<organism evidence="1">
    <name type="scientific">Solanum chacoense</name>
    <name type="common">Chaco potato</name>
    <dbReference type="NCBI Taxonomy" id="4108"/>
    <lineage>
        <taxon>Eukaryota</taxon>
        <taxon>Viridiplantae</taxon>
        <taxon>Streptophyta</taxon>
        <taxon>Embryophyta</taxon>
        <taxon>Tracheophyta</taxon>
        <taxon>Spermatophyta</taxon>
        <taxon>Magnoliopsida</taxon>
        <taxon>eudicotyledons</taxon>
        <taxon>Gunneridae</taxon>
        <taxon>Pentapetalae</taxon>
        <taxon>asterids</taxon>
        <taxon>lamiids</taxon>
        <taxon>Solanales</taxon>
        <taxon>Solanaceae</taxon>
        <taxon>Solanoideae</taxon>
        <taxon>Solaneae</taxon>
        <taxon>Solanum</taxon>
    </lineage>
</organism>
<name>A0A0V0I8I1_SOLCH</name>
<dbReference type="AlphaFoldDB" id="A0A0V0I8I1"/>
<reference evidence="1" key="1">
    <citation type="submission" date="2015-12" db="EMBL/GenBank/DDBJ databases">
        <title>Gene expression during late stages of embryo sac development: a critical building block for successful pollen-pistil interactions.</title>
        <authorList>
            <person name="Liu Y."/>
            <person name="Joly V."/>
            <person name="Sabar M."/>
            <person name="Matton D.P."/>
        </authorList>
    </citation>
    <scope>NUCLEOTIDE SEQUENCE</scope>
</reference>
<evidence type="ECO:0000313" key="1">
    <source>
        <dbReference type="EMBL" id="JAP28599.1"/>
    </source>
</evidence>